<dbReference type="AlphaFoldDB" id="A0AA52EHG4"/>
<gene>
    <name evidence="6" type="ORF">QGN29_13610</name>
</gene>
<dbReference type="RefSeq" id="WP_310798419.1">
    <property type="nucleotide sequence ID" value="NZ_CP123872.1"/>
</dbReference>
<evidence type="ECO:0000313" key="6">
    <source>
        <dbReference type="EMBL" id="WND02584.1"/>
    </source>
</evidence>
<organism evidence="6 7">
    <name type="scientific">Temperatibacter marinus</name>
    <dbReference type="NCBI Taxonomy" id="1456591"/>
    <lineage>
        <taxon>Bacteria</taxon>
        <taxon>Pseudomonadati</taxon>
        <taxon>Pseudomonadota</taxon>
        <taxon>Alphaproteobacteria</taxon>
        <taxon>Kordiimonadales</taxon>
        <taxon>Temperatibacteraceae</taxon>
        <taxon>Temperatibacter</taxon>
    </lineage>
</organism>
<dbReference type="PANTHER" id="PTHR43701">
    <property type="entry name" value="MEMBRANE TRANSPORTER PROTEIN MJ0441-RELATED"/>
    <property type="match status" value="1"/>
</dbReference>
<dbReference type="GO" id="GO:0005886">
    <property type="term" value="C:plasma membrane"/>
    <property type="evidence" value="ECO:0007669"/>
    <property type="project" value="UniProtKB-SubCell"/>
</dbReference>
<name>A0AA52EHG4_9PROT</name>
<dbReference type="PANTHER" id="PTHR43701:SF2">
    <property type="entry name" value="MEMBRANE TRANSPORTER PROTEIN YJNA-RELATED"/>
    <property type="match status" value="1"/>
</dbReference>
<keyword evidence="5" id="KW-1003">Cell membrane</keyword>
<dbReference type="Proteomes" id="UP001268683">
    <property type="component" value="Chromosome"/>
</dbReference>
<keyword evidence="3 5" id="KW-1133">Transmembrane helix</keyword>
<keyword evidence="7" id="KW-1185">Reference proteome</keyword>
<keyword evidence="4 5" id="KW-0472">Membrane</keyword>
<feature type="transmembrane region" description="Helical" evidence="5">
    <location>
        <begin position="281"/>
        <end position="298"/>
    </location>
</feature>
<evidence type="ECO:0000256" key="4">
    <source>
        <dbReference type="ARBA" id="ARBA00023136"/>
    </source>
</evidence>
<proteinExistence type="inferred from homology"/>
<evidence type="ECO:0000256" key="2">
    <source>
        <dbReference type="ARBA" id="ARBA00022692"/>
    </source>
</evidence>
<feature type="transmembrane region" description="Helical" evidence="5">
    <location>
        <begin position="123"/>
        <end position="142"/>
    </location>
</feature>
<feature type="transmembrane region" description="Helical" evidence="5">
    <location>
        <begin position="149"/>
        <end position="170"/>
    </location>
</feature>
<reference evidence="6" key="1">
    <citation type="submission" date="2023-04" db="EMBL/GenBank/DDBJ databases">
        <title>Complete genome sequence of Temperatibacter marinus.</title>
        <authorList>
            <person name="Rong J.-C."/>
            <person name="Yi M.-L."/>
            <person name="Zhao Q."/>
        </authorList>
    </citation>
    <scope>NUCLEOTIDE SEQUENCE</scope>
    <source>
        <strain evidence="6">NBRC 110045</strain>
    </source>
</reference>
<feature type="transmembrane region" description="Helical" evidence="5">
    <location>
        <begin position="250"/>
        <end position="269"/>
    </location>
</feature>
<dbReference type="InterPro" id="IPR002781">
    <property type="entry name" value="TM_pro_TauE-like"/>
</dbReference>
<comment type="subcellular location">
    <subcellularLocation>
        <location evidence="5">Cell membrane</location>
        <topology evidence="5">Multi-pass membrane protein</topology>
    </subcellularLocation>
    <subcellularLocation>
        <location evidence="1">Membrane</location>
        <topology evidence="1">Multi-pass membrane protein</topology>
    </subcellularLocation>
</comment>
<evidence type="ECO:0000256" key="1">
    <source>
        <dbReference type="ARBA" id="ARBA00004141"/>
    </source>
</evidence>
<dbReference type="EMBL" id="CP123872">
    <property type="protein sequence ID" value="WND02584.1"/>
    <property type="molecule type" value="Genomic_DNA"/>
</dbReference>
<accession>A0AA52EHG4</accession>
<feature type="transmembrane region" description="Helical" evidence="5">
    <location>
        <begin position="222"/>
        <end position="244"/>
    </location>
</feature>
<evidence type="ECO:0000256" key="3">
    <source>
        <dbReference type="ARBA" id="ARBA00022989"/>
    </source>
</evidence>
<sequence length="299" mass="32607">MKAAFIRKAIVLILCMLAVGYISIAIQSPHSIETLVSRGYLFLVGVFAATIANSTGMGGGVVFLPAFEFIRDTGLAITAAQIIGMSFVIQSFGMTVGSSRWLYKAYSNKEPVTGVAEKDFWKIIGWVLLFAAPSLLLTQYALVFDKDFLLFLFKGFSIALGLKLLMATWVNSADNDRRDHLHAVDYQILAIAGITGGIATALFSVGVGELVALYLFIRNYPLVTCAATAVILSSLTILIGLPWHLMNTDLPWDLLTVVIPGAILGGYFARAFAYWLGNKRLKIFAALWIIGSSSFLLFR</sequence>
<feature type="transmembrane region" description="Helical" evidence="5">
    <location>
        <begin position="79"/>
        <end position="103"/>
    </location>
</feature>
<evidence type="ECO:0000313" key="7">
    <source>
        <dbReference type="Proteomes" id="UP001268683"/>
    </source>
</evidence>
<dbReference type="KEGG" id="tmk:QGN29_13610"/>
<evidence type="ECO:0000256" key="5">
    <source>
        <dbReference type="RuleBase" id="RU363041"/>
    </source>
</evidence>
<feature type="transmembrane region" description="Helical" evidence="5">
    <location>
        <begin position="190"/>
        <end position="215"/>
    </location>
</feature>
<protein>
    <recommendedName>
        <fullName evidence="5">Probable membrane transporter protein</fullName>
    </recommendedName>
</protein>
<comment type="similarity">
    <text evidence="5">Belongs to the 4-toluene sulfonate uptake permease (TSUP) (TC 2.A.102) family.</text>
</comment>
<dbReference type="InterPro" id="IPR051598">
    <property type="entry name" value="TSUP/Inactive_protease-like"/>
</dbReference>
<dbReference type="Pfam" id="PF01925">
    <property type="entry name" value="TauE"/>
    <property type="match status" value="1"/>
</dbReference>
<feature type="transmembrane region" description="Helical" evidence="5">
    <location>
        <begin position="41"/>
        <end position="67"/>
    </location>
</feature>
<keyword evidence="2 5" id="KW-0812">Transmembrane</keyword>